<dbReference type="FunFam" id="2.10.25.10:FF:000095">
    <property type="entry name" value="Notch, isoform B"/>
    <property type="match status" value="1"/>
</dbReference>
<feature type="domain" description="HYR" evidence="7">
    <location>
        <begin position="366"/>
        <end position="450"/>
    </location>
</feature>
<comment type="caution">
    <text evidence="8">The sequence shown here is derived from an EMBL/GenBank/DDBJ whole genome shotgun (WGS) entry which is preliminary data.</text>
</comment>
<feature type="domain" description="HYR" evidence="7">
    <location>
        <begin position="782"/>
        <end position="866"/>
    </location>
</feature>
<feature type="domain" description="HYR" evidence="7">
    <location>
        <begin position="618"/>
        <end position="702"/>
    </location>
</feature>
<feature type="chain" id="PRO_5040307541" evidence="5">
    <location>
        <begin position="25"/>
        <end position="2319"/>
    </location>
</feature>
<comment type="caution">
    <text evidence="4">Lacks conserved residue(s) required for the propagation of feature annotation.</text>
</comment>
<feature type="signal peptide" evidence="5">
    <location>
        <begin position="1"/>
        <end position="24"/>
    </location>
</feature>
<gene>
    <name evidence="8" type="ORF">HOLleu_13541</name>
</gene>
<feature type="domain" description="EGF-like" evidence="6">
    <location>
        <begin position="2152"/>
        <end position="2189"/>
    </location>
</feature>
<dbReference type="SMART" id="SM00710">
    <property type="entry name" value="PbH1"/>
    <property type="match status" value="4"/>
</dbReference>
<keyword evidence="3 4" id="KW-1015">Disulfide bond</keyword>
<feature type="disulfide bond" evidence="4">
    <location>
        <begin position="2060"/>
        <end position="2069"/>
    </location>
</feature>
<feature type="domain" description="EGF-like" evidence="6">
    <location>
        <begin position="1841"/>
        <end position="1880"/>
    </location>
</feature>
<evidence type="ECO:0000256" key="5">
    <source>
        <dbReference type="SAM" id="SignalP"/>
    </source>
</evidence>
<dbReference type="PANTHER" id="PTHR24273:SF32">
    <property type="entry name" value="HYALIN"/>
    <property type="match status" value="1"/>
</dbReference>
<evidence type="ECO:0000256" key="3">
    <source>
        <dbReference type="ARBA" id="ARBA00023157"/>
    </source>
</evidence>
<dbReference type="PROSITE" id="PS50026">
    <property type="entry name" value="EGF_3"/>
    <property type="match status" value="11"/>
</dbReference>
<feature type="disulfide bond" evidence="4">
    <location>
        <begin position="1829"/>
        <end position="1838"/>
    </location>
</feature>
<dbReference type="PROSITE" id="PS00022">
    <property type="entry name" value="EGF_1"/>
    <property type="match status" value="11"/>
</dbReference>
<feature type="domain" description="HYR" evidence="7">
    <location>
        <begin position="108"/>
        <end position="193"/>
    </location>
</feature>
<proteinExistence type="predicted"/>
<sequence>MGLLRGHFMLLFILLAQWVSKVTSQDLGIAGCPITPVRLAVARRTDMVLGTWTEAISTNSDVILADRSHIPGEAMFPVGYTDVIYTFRNTVTEEEGICNFTFVVFWAGDDQPPQIQGCPQDITRTASSSSSFTTVSVSWSIPTAIDNAGPVRLQNRTHDPPFEFPIGTTPVIYTFEDTIGLQATCEFNVNIMEEDVESPVIVCPGDQSVLAPVGETQAIVRWSAVTATDNAGTPTLISMIPQTALFGLTGGTFSIGTTPVSYVYSDMAGNLATCAFNVEVMAGIDIDPPVVSCPENGPSVFTVASGSTGQAFWSVPMVISDESLPVQTVSNFDPGDIFPIGTTRVEYSFIDRVENEARCAFSVVVQDTTPPVFTNCPQRDIAADILVGQVTVGVSWVTITAVDNSGLQPSIVGTHQSGNQFSQGSTMVSFTAEDRAGNQATCNFNVVVNPVDDPDPPIIIGCPITLTMVAPSDQQGAVVTWTEPTAEADLGVPTRDRSHVPPEFFPIGRTQVVYTFTDLAGNVATCTFDVIVQDQTPPDISNCPSSPIGASLLPPQTMTIVTFTPLIATDNSQGVINGDCTHNSGDVFPEGTTLVICEFTDESGNSNLCTFQVIVEGTDVVSPVIMNCPNDITRQATGLALVSVEWSPIIVTDDSGIQPTRLLGPPDFQDLFSPGTSEIVVYIYSDAANNIAECMFTVTIVAPSGPVIDCSGLDIIMTAPPNQPCAVVELPSCSATSNAGTVIQVSQSPPSGSCFSIGVATVTNTFQDSNGLQGFGTFSVTVNRGDAPPVVTCGPDIVRQAPISTGGLQVNFEECTATDDSGTAILVSSSHTPGQFFVIGTTVVTYTFTDLNGNTGTGSFTITVNGVVVDNVPPVVTCGQDIVRQTPFSTGGLRVNFAECTATDNSGTAIFVSSSHTPGQFFGIGTTEVTYTFTDQSGNTGTGSFTITVNGVVVDNVPPVVTCGQDIVRQTPFSTGGLRVNFAECTATDNSGTAIFVSSSHTPGQFFGIGTTEVTYTFTDQSGNTGTGSFTITVNGVVVDNVPPVVTCGQDIVRQTPFSTGGLRVNFAECTATDNSGTAIFVSSSHTPGQFFGIGTTEVTYTFTDQSGNTGTGSFTITVNGGLAITCPDDGAGVPQVGTGDVIGVWSDPGCIGGVSPLSTSCTPPLGSVIRRGDTQVVCTCTDSRGASDGCGFIISVDAAPPEISCPTNARVITQASGAIAVWSDPSCEFGRDSLNVRCNPPSGSVINVGQMIVTCTCTDSRGAEDTCVFAVDTQPPEVDCSGLDIFRTIPIGAPCVLITLPSCAATDNSGTVTPLPQSPPSPFCFPDGTRIVTNTFQDPSGNEGTGTFTVTILVDDTVPPTVDCSGLDIIRNVAFDTSNTIIILPTCRATDDSGIVTPLSQTPPSGSSFPVGTTTVVNIFEDPSGNRGTGTFTVTIIGDMPVVIICPTPSRVPQGNSGTDIGVWNDPTCTGGRNPLNIRCDHQSGNVIPLGVTTVTCTCTDSRGEEDTCPIVIVEVDETPPEVDCSGQNIVRTISFGTPCVVITLPTCVATDNSGTITPLPQSLPSTFCFPVGTTTVMNIFQDPSGNEGNGTFTVTVIPVPPVVISCPTDGRSVTQGNLVTAIGIWSDATCSGGRVPLDIRCDRQSGVVIPVGITTVTCTCTDSSGEEDSCSFTVGVDVEPPVVNCAGLSTSVNAALGQTCVRVTFQPCTATDNQGRVTLVSQSHQSGFCFPEGVTEVIFRFRDDAGNIGMDSFTVTVILANPCDNSRCLNGGVCMALSLTDSRCVCTGCFTGPSCQVSAEPCGFNRCENGGTCQPLQGSCQASFCNCPPCYTGLTCQTRVGACRNHECQNGAMCVPASLDCDQYTCQCPSCFMGDFCQIAIPNPCNSSPCLNGGQCTRVPDSCYDFSCTCRIGFSGEKCEQVVIVLDNPCNNFPCLNQGSCISFGSTYKCICRPGFLGRNCQETVGSALSFEGCSPNSPCQNGGTCFESYTSTSGLNPRISQYICICSSGFTGERCAIPVNQAPQLNRCLGTNICQNGGTCRNSYCSFQDRIDFFCECPIGFIGEVCSIVYGNPCSTSPCGDGGVCQPFNQYFVCSCLPGYSGITCDQTPTGACNPNPCQNGGNCRIIDGRFSCICPSGFTGQTCTQVISGNPCDSLPCLNGGTCVMLSSEVFVCLCETGLDGPRCENGAQDVCSTRPCQNGGTCIRVPPGDFVCLCNTGFQGERCQSGLGGVDVTPPDISNCPGNTTISFSPGINFVSVSWTEPTAEDESPPIEREQNRVSPAFLERGQTLNVIYEFTDRLGNTATCSFFFFSNGP</sequence>
<feature type="domain" description="HYR" evidence="7">
    <location>
        <begin position="1517"/>
        <end position="1600"/>
    </location>
</feature>
<feature type="domain" description="HYR" evidence="7">
    <location>
        <begin position="954"/>
        <end position="1036"/>
    </location>
</feature>
<dbReference type="SMART" id="SM00179">
    <property type="entry name" value="EGF_CA"/>
    <property type="match status" value="7"/>
</dbReference>
<dbReference type="InterPro" id="IPR006626">
    <property type="entry name" value="PbH1"/>
</dbReference>
<feature type="domain" description="EGF-like" evidence="6">
    <location>
        <begin position="1883"/>
        <end position="1922"/>
    </location>
</feature>
<dbReference type="Pfam" id="PF02494">
    <property type="entry name" value="HYR"/>
    <property type="match status" value="17"/>
</dbReference>
<keyword evidence="2" id="KW-0677">Repeat</keyword>
<feature type="domain" description="HYR" evidence="7">
    <location>
        <begin position="1197"/>
        <end position="1276"/>
    </location>
</feature>
<feature type="disulfide bond" evidence="4">
    <location>
        <begin position="1954"/>
        <end position="1963"/>
    </location>
</feature>
<dbReference type="OrthoDB" id="10554423at2759"/>
<organism evidence="8 9">
    <name type="scientific">Holothuria leucospilota</name>
    <name type="common">Black long sea cucumber</name>
    <name type="synonym">Mertensiothuria leucospilota</name>
    <dbReference type="NCBI Taxonomy" id="206669"/>
    <lineage>
        <taxon>Eukaryota</taxon>
        <taxon>Metazoa</taxon>
        <taxon>Echinodermata</taxon>
        <taxon>Eleutherozoa</taxon>
        <taxon>Echinozoa</taxon>
        <taxon>Holothuroidea</taxon>
        <taxon>Aspidochirotacea</taxon>
        <taxon>Aspidochirotida</taxon>
        <taxon>Holothuriidae</taxon>
        <taxon>Holothuria</taxon>
    </lineage>
</organism>
<feature type="domain" description="HYR" evidence="7">
    <location>
        <begin position="535"/>
        <end position="617"/>
    </location>
</feature>
<dbReference type="Pfam" id="PF00008">
    <property type="entry name" value="EGF"/>
    <property type="match status" value="5"/>
</dbReference>
<dbReference type="SUPFAM" id="SSF57196">
    <property type="entry name" value="EGF/Laminin"/>
    <property type="match status" value="8"/>
</dbReference>
<dbReference type="Gene3D" id="2.10.25.10">
    <property type="entry name" value="Laminin"/>
    <property type="match status" value="10"/>
</dbReference>
<accession>A0A9Q1CBX2</accession>
<feature type="domain" description="EGF-like" evidence="6">
    <location>
        <begin position="1800"/>
        <end position="1839"/>
    </location>
</feature>
<evidence type="ECO:0000256" key="4">
    <source>
        <dbReference type="PROSITE-ProRule" id="PRU00076"/>
    </source>
</evidence>
<feature type="domain" description="HYR" evidence="7">
    <location>
        <begin position="869"/>
        <end position="951"/>
    </location>
</feature>
<dbReference type="InterPro" id="IPR003410">
    <property type="entry name" value="HYR_dom"/>
</dbReference>
<feature type="domain" description="EGF-like" evidence="6">
    <location>
        <begin position="2027"/>
        <end position="2070"/>
    </location>
</feature>
<dbReference type="CDD" id="cd00054">
    <property type="entry name" value="EGF_CA"/>
    <property type="match status" value="8"/>
</dbReference>
<dbReference type="InterPro" id="IPR001881">
    <property type="entry name" value="EGF-like_Ca-bd_dom"/>
</dbReference>
<protein>
    <submittedName>
        <fullName evidence="8">Hyalin</fullName>
    </submittedName>
</protein>
<dbReference type="Proteomes" id="UP001152320">
    <property type="component" value="Chromosome 5"/>
</dbReference>
<keyword evidence="1 4" id="KW-0245">EGF-like domain</keyword>
<dbReference type="PROSITE" id="PS50825">
    <property type="entry name" value="HYR"/>
    <property type="match status" value="17"/>
</dbReference>
<feature type="domain" description="EGF-like" evidence="6">
    <location>
        <begin position="1928"/>
        <end position="1964"/>
    </location>
</feature>
<evidence type="ECO:0000259" key="7">
    <source>
        <dbReference type="PROSITE" id="PS50825"/>
    </source>
</evidence>
<feature type="domain" description="HYR" evidence="7">
    <location>
        <begin position="1355"/>
        <end position="1439"/>
    </location>
</feature>
<feature type="disulfide bond" evidence="4">
    <location>
        <begin position="2099"/>
        <end position="2108"/>
    </location>
</feature>
<feature type="disulfide bond" evidence="4">
    <location>
        <begin position="2219"/>
        <end position="2228"/>
    </location>
</feature>
<dbReference type="GO" id="GO:0005509">
    <property type="term" value="F:calcium ion binding"/>
    <property type="evidence" value="ECO:0007669"/>
    <property type="project" value="InterPro"/>
</dbReference>
<feature type="domain" description="EGF-like" evidence="6">
    <location>
        <begin position="2112"/>
        <end position="2148"/>
    </location>
</feature>
<feature type="domain" description="HYR" evidence="7">
    <location>
        <begin position="194"/>
        <end position="282"/>
    </location>
</feature>
<feature type="disulfide bond" evidence="4">
    <location>
        <begin position="1912"/>
        <end position="1921"/>
    </location>
</feature>
<dbReference type="SMART" id="SM00181">
    <property type="entry name" value="EGF"/>
    <property type="match status" value="11"/>
</dbReference>
<feature type="domain" description="EGF-like" evidence="6">
    <location>
        <begin position="1972"/>
        <end position="2019"/>
    </location>
</feature>
<feature type="disulfide bond" evidence="4">
    <location>
        <begin position="2009"/>
        <end position="2018"/>
    </location>
</feature>
<feature type="domain" description="EGF-like" evidence="6">
    <location>
        <begin position="2192"/>
        <end position="2229"/>
    </location>
</feature>
<evidence type="ECO:0000256" key="2">
    <source>
        <dbReference type="ARBA" id="ARBA00022737"/>
    </source>
</evidence>
<feature type="disulfide bond" evidence="4">
    <location>
        <begin position="1870"/>
        <end position="1879"/>
    </location>
</feature>
<feature type="domain" description="HYR" evidence="7">
    <location>
        <begin position="1678"/>
        <end position="1761"/>
    </location>
</feature>
<keyword evidence="9" id="KW-1185">Reference proteome</keyword>
<dbReference type="PROSITE" id="PS01186">
    <property type="entry name" value="EGF_2"/>
    <property type="match status" value="7"/>
</dbReference>
<name>A0A9Q1CBX2_HOLLE</name>
<feature type="disulfide bond" evidence="4">
    <location>
        <begin position="2138"/>
        <end position="2147"/>
    </location>
</feature>
<dbReference type="InterPro" id="IPR000742">
    <property type="entry name" value="EGF"/>
</dbReference>
<reference evidence="8" key="1">
    <citation type="submission" date="2021-10" db="EMBL/GenBank/DDBJ databases">
        <title>Tropical sea cucumber genome reveals ecological adaptation and Cuvierian tubules defense mechanism.</title>
        <authorList>
            <person name="Chen T."/>
        </authorList>
    </citation>
    <scope>NUCLEOTIDE SEQUENCE</scope>
    <source>
        <strain evidence="8">Nanhai2018</strain>
        <tissue evidence="8">Muscle</tissue>
    </source>
</reference>
<feature type="domain" description="HYR" evidence="7">
    <location>
        <begin position="2235"/>
        <end position="2318"/>
    </location>
</feature>
<evidence type="ECO:0000256" key="1">
    <source>
        <dbReference type="ARBA" id="ARBA00022536"/>
    </source>
</evidence>
<feature type="domain" description="HYR" evidence="7">
    <location>
        <begin position="22"/>
        <end position="106"/>
    </location>
</feature>
<dbReference type="Gene3D" id="2.60.40.10">
    <property type="entry name" value="Immunoglobulins"/>
    <property type="match status" value="3"/>
</dbReference>
<dbReference type="EMBL" id="JAIZAY010000005">
    <property type="protein sequence ID" value="KAJ8042476.1"/>
    <property type="molecule type" value="Genomic_DNA"/>
</dbReference>
<evidence type="ECO:0000259" key="6">
    <source>
        <dbReference type="PROSITE" id="PS50026"/>
    </source>
</evidence>
<feature type="domain" description="EGF-like" evidence="6">
    <location>
        <begin position="1761"/>
        <end position="1798"/>
    </location>
</feature>
<dbReference type="PANTHER" id="PTHR24273">
    <property type="entry name" value="FI04643P-RELATED"/>
    <property type="match status" value="1"/>
</dbReference>
<feature type="domain" description="HYR" evidence="7">
    <location>
        <begin position="452"/>
        <end position="534"/>
    </location>
</feature>
<keyword evidence="5" id="KW-0732">Signal</keyword>
<feature type="disulfide bond" evidence="4">
    <location>
        <begin position="1788"/>
        <end position="1797"/>
    </location>
</feature>
<feature type="domain" description="HYR" evidence="7">
    <location>
        <begin position="1039"/>
        <end position="1121"/>
    </location>
</feature>
<feature type="domain" description="EGF-like" evidence="6">
    <location>
        <begin position="2073"/>
        <end position="2109"/>
    </location>
</feature>
<dbReference type="InterPro" id="IPR013783">
    <property type="entry name" value="Ig-like_fold"/>
</dbReference>
<feature type="domain" description="HYR" evidence="7">
    <location>
        <begin position="284"/>
        <end position="365"/>
    </location>
</feature>
<feature type="disulfide bond" evidence="4">
    <location>
        <begin position="2179"/>
        <end position="2188"/>
    </location>
</feature>
<evidence type="ECO:0000313" key="8">
    <source>
        <dbReference type="EMBL" id="KAJ8042476.1"/>
    </source>
</evidence>
<evidence type="ECO:0000313" key="9">
    <source>
        <dbReference type="Proteomes" id="UP001152320"/>
    </source>
</evidence>